<keyword evidence="1" id="KW-0732">Signal</keyword>
<keyword evidence="3" id="KW-1185">Reference proteome</keyword>
<feature type="chain" id="PRO_5012300338" evidence="1">
    <location>
        <begin position="24"/>
        <end position="65"/>
    </location>
</feature>
<evidence type="ECO:0000256" key="1">
    <source>
        <dbReference type="SAM" id="SignalP"/>
    </source>
</evidence>
<feature type="non-terminal residue" evidence="2">
    <location>
        <position position="65"/>
    </location>
</feature>
<accession>A0A1R3L7U7</accession>
<evidence type="ECO:0000313" key="3">
    <source>
        <dbReference type="Proteomes" id="UP000243459"/>
    </source>
</evidence>
<reference evidence="3" key="1">
    <citation type="journal article" date="2017" name="Nat. Commun.">
        <title>The asparagus genome sheds light on the origin and evolution of a young Y chromosome.</title>
        <authorList>
            <person name="Harkess A."/>
            <person name="Zhou J."/>
            <person name="Xu C."/>
            <person name="Bowers J.E."/>
            <person name="Van der Hulst R."/>
            <person name="Ayyampalayam S."/>
            <person name="Mercati F."/>
            <person name="Riccardi P."/>
            <person name="McKain M.R."/>
            <person name="Kakrana A."/>
            <person name="Tang H."/>
            <person name="Ray J."/>
            <person name="Groenendijk J."/>
            <person name="Arikit S."/>
            <person name="Mathioni S.M."/>
            <person name="Nakano M."/>
            <person name="Shan H."/>
            <person name="Telgmann-Rauber A."/>
            <person name="Kanno A."/>
            <person name="Yue Z."/>
            <person name="Chen H."/>
            <person name="Li W."/>
            <person name="Chen Y."/>
            <person name="Xu X."/>
            <person name="Zhang Y."/>
            <person name="Luo S."/>
            <person name="Chen H."/>
            <person name="Gao J."/>
            <person name="Mao Z."/>
            <person name="Pires J.C."/>
            <person name="Luo M."/>
            <person name="Kudrna D."/>
            <person name="Wing R.A."/>
            <person name="Meyers B.C."/>
            <person name="Yi K."/>
            <person name="Kong H."/>
            <person name="Lavrijsen P."/>
            <person name="Sunseri F."/>
            <person name="Falavigna A."/>
            <person name="Ye Y."/>
            <person name="Leebens-Mack J.H."/>
            <person name="Chen G."/>
        </authorList>
    </citation>
    <scope>NUCLEOTIDE SEQUENCE [LARGE SCALE GENOMIC DNA]</scope>
    <source>
        <strain evidence="3">cv. DH0086</strain>
    </source>
</reference>
<organism evidence="2 3">
    <name type="scientific">Asparagus officinalis</name>
    <name type="common">Garden asparagus</name>
    <dbReference type="NCBI Taxonomy" id="4686"/>
    <lineage>
        <taxon>Eukaryota</taxon>
        <taxon>Viridiplantae</taxon>
        <taxon>Streptophyta</taxon>
        <taxon>Embryophyta</taxon>
        <taxon>Tracheophyta</taxon>
        <taxon>Spermatophyta</taxon>
        <taxon>Magnoliopsida</taxon>
        <taxon>Liliopsida</taxon>
        <taxon>Asparagales</taxon>
        <taxon>Asparagaceae</taxon>
        <taxon>Asparagoideae</taxon>
        <taxon>Asparagus</taxon>
    </lineage>
</organism>
<proteinExistence type="predicted"/>
<dbReference type="EMBL" id="KV863312">
    <property type="protein sequence ID" value="ONK55688.1"/>
    <property type="molecule type" value="Genomic_DNA"/>
</dbReference>
<dbReference type="Gramene" id="ONK55688">
    <property type="protein sequence ID" value="ONK55688"/>
    <property type="gene ID" value="A4U43_UnF80"/>
</dbReference>
<gene>
    <name evidence="2" type="ORF">A4U43_UnF80</name>
</gene>
<feature type="signal peptide" evidence="1">
    <location>
        <begin position="1"/>
        <end position="23"/>
    </location>
</feature>
<protein>
    <submittedName>
        <fullName evidence="2">Uncharacterized protein</fullName>
    </submittedName>
</protein>
<name>A0A1R3L7U7_ASPOF</name>
<dbReference type="AlphaFoldDB" id="A0A1R3L7U7"/>
<evidence type="ECO:0000313" key="2">
    <source>
        <dbReference type="EMBL" id="ONK55688.1"/>
    </source>
</evidence>
<sequence length="65" mass="7116">MKSIALLFALTLLLASSTELALSTRMPLPSYDPQEKSKPIHVKCKPPQECCVYGSSITDCRMCAV</sequence>
<dbReference type="Proteomes" id="UP000243459">
    <property type="component" value="Unassembled WGS sequence"/>
</dbReference>